<evidence type="ECO:0000256" key="10">
    <source>
        <dbReference type="SAM" id="Coils"/>
    </source>
</evidence>
<evidence type="ECO:0000256" key="1">
    <source>
        <dbReference type="ARBA" id="ARBA00022741"/>
    </source>
</evidence>
<keyword evidence="1 9" id="KW-0547">Nucleotide-binding</keyword>
<keyword evidence="4 9" id="KW-0067">ATP-binding</keyword>
<dbReference type="EC" id="5.6.2.4" evidence="7"/>
<evidence type="ECO:0000256" key="5">
    <source>
        <dbReference type="ARBA" id="ARBA00023235"/>
    </source>
</evidence>
<dbReference type="Proteomes" id="UP000464378">
    <property type="component" value="Chromosome"/>
</dbReference>
<evidence type="ECO:0000259" key="11">
    <source>
        <dbReference type="PROSITE" id="PS51198"/>
    </source>
</evidence>
<dbReference type="AlphaFoldDB" id="A0A6C2YMG6"/>
<keyword evidence="3 9" id="KW-0347">Helicase</keyword>
<comment type="catalytic activity">
    <reaction evidence="8">
        <text>ATP + H2O = ADP + phosphate + H(+)</text>
        <dbReference type="Rhea" id="RHEA:13065"/>
        <dbReference type="ChEBI" id="CHEBI:15377"/>
        <dbReference type="ChEBI" id="CHEBI:15378"/>
        <dbReference type="ChEBI" id="CHEBI:30616"/>
        <dbReference type="ChEBI" id="CHEBI:43474"/>
        <dbReference type="ChEBI" id="CHEBI:456216"/>
        <dbReference type="EC" id="5.6.2.4"/>
    </reaction>
</comment>
<dbReference type="GO" id="GO:0016787">
    <property type="term" value="F:hydrolase activity"/>
    <property type="evidence" value="ECO:0007669"/>
    <property type="project" value="UniProtKB-UniRule"/>
</dbReference>
<dbReference type="GO" id="GO:0000725">
    <property type="term" value="P:recombinational repair"/>
    <property type="evidence" value="ECO:0007669"/>
    <property type="project" value="TreeGrafter"/>
</dbReference>
<dbReference type="SUPFAM" id="SSF52540">
    <property type="entry name" value="P-loop containing nucleoside triphosphate hydrolases"/>
    <property type="match status" value="1"/>
</dbReference>
<keyword evidence="5" id="KW-0413">Isomerase</keyword>
<keyword evidence="14" id="KW-1185">Reference proteome</keyword>
<dbReference type="InterPro" id="IPR014017">
    <property type="entry name" value="DNA_helicase_UvrD-like_C"/>
</dbReference>
<dbReference type="GO" id="GO:0005524">
    <property type="term" value="F:ATP binding"/>
    <property type="evidence" value="ECO:0007669"/>
    <property type="project" value="UniProtKB-UniRule"/>
</dbReference>
<evidence type="ECO:0000256" key="6">
    <source>
        <dbReference type="ARBA" id="ARBA00034617"/>
    </source>
</evidence>
<dbReference type="GO" id="GO:0005829">
    <property type="term" value="C:cytosol"/>
    <property type="evidence" value="ECO:0007669"/>
    <property type="project" value="TreeGrafter"/>
</dbReference>
<evidence type="ECO:0000256" key="7">
    <source>
        <dbReference type="ARBA" id="ARBA00034808"/>
    </source>
</evidence>
<keyword evidence="10" id="KW-0175">Coiled coil</keyword>
<feature type="binding site" evidence="9">
    <location>
        <begin position="32"/>
        <end position="39"/>
    </location>
    <ligand>
        <name>ATP</name>
        <dbReference type="ChEBI" id="CHEBI:30616"/>
    </ligand>
</feature>
<dbReference type="Pfam" id="PF00580">
    <property type="entry name" value="UvrD-helicase"/>
    <property type="match status" value="1"/>
</dbReference>
<dbReference type="KEGG" id="tim:GMBLW1_14490"/>
<keyword evidence="2 9" id="KW-0378">Hydrolase</keyword>
<evidence type="ECO:0000313" key="13">
    <source>
        <dbReference type="EMBL" id="VIP02511.1"/>
    </source>
</evidence>
<feature type="domain" description="UvrD-like helicase C-terminal" evidence="12">
    <location>
        <begin position="465"/>
        <end position="766"/>
    </location>
</feature>
<dbReference type="PANTHER" id="PTHR11070">
    <property type="entry name" value="UVRD / RECB / PCRA DNA HELICASE FAMILY MEMBER"/>
    <property type="match status" value="1"/>
</dbReference>
<dbReference type="GO" id="GO:0043138">
    <property type="term" value="F:3'-5' DNA helicase activity"/>
    <property type="evidence" value="ECO:0007669"/>
    <property type="project" value="UniProtKB-EC"/>
</dbReference>
<dbReference type="InterPro" id="IPR000212">
    <property type="entry name" value="DNA_helicase_UvrD/REP"/>
</dbReference>
<dbReference type="InterPro" id="IPR027417">
    <property type="entry name" value="P-loop_NTPase"/>
</dbReference>
<evidence type="ECO:0000259" key="12">
    <source>
        <dbReference type="PROSITE" id="PS51217"/>
    </source>
</evidence>
<dbReference type="PROSITE" id="PS51198">
    <property type="entry name" value="UVRD_HELICASE_ATP_BIND"/>
    <property type="match status" value="1"/>
</dbReference>
<evidence type="ECO:0000256" key="8">
    <source>
        <dbReference type="ARBA" id="ARBA00048988"/>
    </source>
</evidence>
<comment type="catalytic activity">
    <reaction evidence="6">
        <text>Couples ATP hydrolysis with the unwinding of duplex DNA by translocating in the 3'-5' direction.</text>
        <dbReference type="EC" id="5.6.2.4"/>
    </reaction>
</comment>
<dbReference type="CDD" id="cd17932">
    <property type="entry name" value="DEXQc_UvrD"/>
    <property type="match status" value="1"/>
</dbReference>
<dbReference type="EMBL" id="LR593887">
    <property type="protein sequence ID" value="VTS01622.1"/>
    <property type="molecule type" value="Genomic_DNA"/>
</dbReference>
<dbReference type="EMBL" id="LR586016">
    <property type="protein sequence ID" value="VIP02511.1"/>
    <property type="molecule type" value="Genomic_DNA"/>
</dbReference>
<gene>
    <name evidence="13" type="ORF">GMBLW1_14490</name>
</gene>
<reference evidence="13" key="1">
    <citation type="submission" date="2019-04" db="EMBL/GenBank/DDBJ databases">
        <authorList>
            <consortium name="Science for Life Laboratories"/>
        </authorList>
    </citation>
    <scope>NUCLEOTIDE SEQUENCE</scope>
    <source>
        <strain evidence="13">MBLW1</strain>
    </source>
</reference>
<dbReference type="RefSeq" id="WP_162657681.1">
    <property type="nucleotide sequence ID" value="NZ_LR593887.1"/>
</dbReference>
<dbReference type="PANTHER" id="PTHR11070:SF48">
    <property type="entry name" value="ATP-DEPENDENT HELICASE_NUCLEASE SUBUNIT A"/>
    <property type="match status" value="1"/>
</dbReference>
<accession>A0A6C2YMG6</accession>
<dbReference type="Pfam" id="PF13361">
    <property type="entry name" value="UvrD_C"/>
    <property type="match status" value="2"/>
</dbReference>
<protein>
    <recommendedName>
        <fullName evidence="7">DNA 3'-5' helicase</fullName>
        <ecNumber evidence="7">5.6.2.4</ecNumber>
    </recommendedName>
</protein>
<dbReference type="GO" id="GO:0003677">
    <property type="term" value="F:DNA binding"/>
    <property type="evidence" value="ECO:0007669"/>
    <property type="project" value="InterPro"/>
</dbReference>
<name>A0A6C2YMG6_9BACT</name>
<dbReference type="Gene3D" id="1.10.486.10">
    <property type="entry name" value="PCRA, domain 4"/>
    <property type="match status" value="1"/>
</dbReference>
<evidence type="ECO:0000256" key="9">
    <source>
        <dbReference type="PROSITE-ProRule" id="PRU00560"/>
    </source>
</evidence>
<organism evidence="13">
    <name type="scientific">Tuwongella immobilis</name>
    <dbReference type="NCBI Taxonomy" id="692036"/>
    <lineage>
        <taxon>Bacteria</taxon>
        <taxon>Pseudomonadati</taxon>
        <taxon>Planctomycetota</taxon>
        <taxon>Planctomycetia</taxon>
        <taxon>Gemmatales</taxon>
        <taxon>Gemmataceae</taxon>
        <taxon>Tuwongella</taxon>
    </lineage>
</organism>
<proteinExistence type="predicted"/>
<feature type="domain" description="UvrD-like helicase ATP-binding" evidence="11">
    <location>
        <begin position="11"/>
        <end position="464"/>
    </location>
</feature>
<dbReference type="PROSITE" id="PS51217">
    <property type="entry name" value="UVRD_HELICASE_CTER"/>
    <property type="match status" value="1"/>
</dbReference>
<sequence>MSGDALMPRNDRLTIEQRNAVDRRGSSVVLSSGAGCGKTHVLTARYLRHLREDQVAIGQLVAITFTDRAARQMRERIRQAIRSELAFATSPETRNRWERHLQDLEQATITTIHSFCGNILRQNAFAAGLDPSFEVLDDVLAENLRNESLWQTLRKMVTAEGVTGDALRDLIVRYGWQDVFEIVRGLLRDSEPLAWREWIEKENEQILVEWKYERERLWQQWVPYVLATVRTMRAALRTIDVNHPTTPEFSRKRMQLLQIVTRELRDTPPERLEGVLSELHELALLGRGAEKHFDTLRSNLDEIRKAYDEFRKQLQERFREFCIQIQPDIALEESVEVGKKFLEVALEVVDDYQRRKRRANVVDFHDLIQKARDLLLGDPAARESLRQRFQYILLDELQDTDRAQMELVKALCGGGVVGDKLFAVGDHKQSIYRFRGAEVQLFLELRRDLGSSGQLGLTTNFRSQPQILEFVNWLFSRRIGDYEHLQPSSERRHHGHCVEFLWATPERGSKFDMKTGRQLEADAIARRILDLLDDPTPRIWDTQRNELRRIERGDIVLLFRSMTDVSKYETALRRHGIDYYLIGGKAFYAQQEIYDVLNLLRALENPWDDLSLAGVLRSPFAGIADETLFRLCRCRDGLWKGLSDESVLGRIDPQQRQVVERARDWLIEWRSWKDRLLIADLLRKVVADSGYDAALQFEYLGERKLANLWKLIDLARNFDRSGLFSTVDFIARLQEMVDRMPPEEEAATLPESADVVKLMTIHQSKGLEYPVVFVVQVGRALNASHQRLFRWHPVLGAMVQPASDDPGRFPEVGWKIAERVETIAEWEESLRLMYVACTRARDLLILSAPVPHAFGQSERDMPPIPVYQADGPWMMALAERFHLRTGHAFSTDRNPAPEISVIVSFVPPEASPKSRRREAEKAAVELPSEPPLQEWPAVPKFLSLQALEHLTGDRTGSRAERFRRLEGGVIAWESPDGRATPWERLADFADPESARRHALLRRMLPRWNPDDSTSVSMTLARFSRLFATGDEACLVGWFQHLMTSEAMTAWRNARDRGWLREIQLRQVIAGETLTIAGIVDGWWRDPSGGLHLLWLDAEPRRERIDWPGRAAILRFACQQLGETVVGVHRLDLLTGRGESRPADQLEPGDSALARWLKSAKSV</sequence>
<evidence type="ECO:0000256" key="4">
    <source>
        <dbReference type="ARBA" id="ARBA00022840"/>
    </source>
</evidence>
<evidence type="ECO:0000256" key="3">
    <source>
        <dbReference type="ARBA" id="ARBA00022806"/>
    </source>
</evidence>
<dbReference type="Gene3D" id="3.40.50.300">
    <property type="entry name" value="P-loop containing nucleotide triphosphate hydrolases"/>
    <property type="match status" value="3"/>
</dbReference>
<evidence type="ECO:0000256" key="2">
    <source>
        <dbReference type="ARBA" id="ARBA00022801"/>
    </source>
</evidence>
<dbReference type="InParanoid" id="A0A6C2YMG6"/>
<evidence type="ECO:0000313" key="14">
    <source>
        <dbReference type="Proteomes" id="UP000464378"/>
    </source>
</evidence>
<feature type="coiled-coil region" evidence="10">
    <location>
        <begin position="293"/>
        <end position="320"/>
    </location>
</feature>
<dbReference type="Gene3D" id="3.30.160.800">
    <property type="match status" value="1"/>
</dbReference>
<dbReference type="InterPro" id="IPR014016">
    <property type="entry name" value="UvrD-like_ATP-bd"/>
</dbReference>
<dbReference type="GO" id="GO:0033202">
    <property type="term" value="C:DNA helicase complex"/>
    <property type="evidence" value="ECO:0007669"/>
    <property type="project" value="TreeGrafter"/>
</dbReference>